<feature type="transmembrane region" description="Helical" evidence="8">
    <location>
        <begin position="286"/>
        <end position="305"/>
    </location>
</feature>
<organism evidence="9 10">
    <name type="scientific">Hungatella hathewayi WAL-18680</name>
    <dbReference type="NCBI Taxonomy" id="742737"/>
    <lineage>
        <taxon>Bacteria</taxon>
        <taxon>Bacillati</taxon>
        <taxon>Bacillota</taxon>
        <taxon>Clostridia</taxon>
        <taxon>Lachnospirales</taxon>
        <taxon>Lachnospiraceae</taxon>
        <taxon>Hungatella</taxon>
    </lineage>
</organism>
<dbReference type="GO" id="GO:0055085">
    <property type="term" value="P:transmembrane transport"/>
    <property type="evidence" value="ECO:0007669"/>
    <property type="project" value="InterPro"/>
</dbReference>
<dbReference type="RefSeq" id="WP_006778353.1">
    <property type="nucleotide sequence ID" value="NZ_CP040506.1"/>
</dbReference>
<feature type="transmembrane region" description="Helical" evidence="8">
    <location>
        <begin position="37"/>
        <end position="57"/>
    </location>
</feature>
<dbReference type="Proteomes" id="UP000005384">
    <property type="component" value="Unassembled WGS sequence"/>
</dbReference>
<evidence type="ECO:0000256" key="6">
    <source>
        <dbReference type="ARBA" id="ARBA00022989"/>
    </source>
</evidence>
<comment type="subcellular location">
    <subcellularLocation>
        <location evidence="1">Cell membrane</location>
        <topology evidence="1">Multi-pass membrane protein</topology>
    </subcellularLocation>
</comment>
<gene>
    <name evidence="9" type="ORF">HMPREF9473_00371</name>
</gene>
<feature type="transmembrane region" description="Helical" evidence="8">
    <location>
        <begin position="126"/>
        <end position="148"/>
    </location>
</feature>
<dbReference type="Pfam" id="PF03547">
    <property type="entry name" value="Mem_trans"/>
    <property type="match status" value="1"/>
</dbReference>
<evidence type="ECO:0000256" key="7">
    <source>
        <dbReference type="ARBA" id="ARBA00023136"/>
    </source>
</evidence>
<dbReference type="PANTHER" id="PTHR36838">
    <property type="entry name" value="AUXIN EFFLUX CARRIER FAMILY PROTEIN"/>
    <property type="match status" value="1"/>
</dbReference>
<keyword evidence="3" id="KW-0813">Transport</keyword>
<dbReference type="HOGENOM" id="CLU_056175_3_0_9"/>
<feature type="transmembrane region" description="Helical" evidence="8">
    <location>
        <begin position="103"/>
        <end position="120"/>
    </location>
</feature>
<sequence length="312" mass="33687">MESFQLSFGIVMPMFLTLAAGWCLRHFQVLQASGFDAINTLCFKVLLPVSLFCNIYGGGDLRLLDGRMLVWALVCQVLILLLLFLTVPRIFEKNPVRASIIQACFRSNFITFGMVIAGELGSPDELMVVSVLAGVLIPLYNIGGVGILEYYRGGKLEPGRMAKQVGSNPFVISCMISLVLVVLKIKLPVCVETALGNVASCANPMSFLALGGCLNLMSVGGYKKEILTGVGYRLVFQPAVFLGLSYLLGFRGTEFLALVAMLISPTAVATYNMARSMDADGELAGHLVVFQSLGSMVTIFLWIFLLSGLGVL</sequence>
<feature type="transmembrane region" description="Helical" evidence="8">
    <location>
        <begin position="169"/>
        <end position="189"/>
    </location>
</feature>
<feature type="transmembrane region" description="Helical" evidence="8">
    <location>
        <begin position="69"/>
        <end position="91"/>
    </location>
</feature>
<keyword evidence="4" id="KW-1003">Cell membrane</keyword>
<reference evidence="9 10" key="1">
    <citation type="submission" date="2011-08" db="EMBL/GenBank/DDBJ databases">
        <title>The Genome Sequence of Clostridium hathewayi WAL-18680.</title>
        <authorList>
            <consortium name="The Broad Institute Genome Sequencing Platform"/>
            <person name="Earl A."/>
            <person name="Ward D."/>
            <person name="Feldgarden M."/>
            <person name="Gevers D."/>
            <person name="Finegold S.M."/>
            <person name="Summanen P.H."/>
            <person name="Molitoris D.R."/>
            <person name="Song M."/>
            <person name="Daigneault M."/>
            <person name="Allen-Vercoe E."/>
            <person name="Young S.K."/>
            <person name="Zeng Q."/>
            <person name="Gargeya S."/>
            <person name="Fitzgerald M."/>
            <person name="Haas B."/>
            <person name="Abouelleil A."/>
            <person name="Alvarado L."/>
            <person name="Arachchi H.M."/>
            <person name="Berlin A."/>
            <person name="Brown A."/>
            <person name="Chapman S.B."/>
            <person name="Chen Z."/>
            <person name="Dunbar C."/>
            <person name="Freedman E."/>
            <person name="Gearin G."/>
            <person name="Gellesch M."/>
            <person name="Goldberg J."/>
            <person name="Griggs A."/>
            <person name="Gujja S."/>
            <person name="Heiman D."/>
            <person name="Howarth C."/>
            <person name="Larson L."/>
            <person name="Lui A."/>
            <person name="MacDonald P.J.P."/>
            <person name="Montmayeur A."/>
            <person name="Murphy C."/>
            <person name="Neiman D."/>
            <person name="Pearson M."/>
            <person name="Priest M."/>
            <person name="Roberts A."/>
            <person name="Saif S."/>
            <person name="Shea T."/>
            <person name="Shenoy N."/>
            <person name="Sisk P."/>
            <person name="Stolte C."/>
            <person name="Sykes S."/>
            <person name="Wortman J."/>
            <person name="Nusbaum C."/>
            <person name="Birren B."/>
        </authorList>
    </citation>
    <scope>NUCLEOTIDE SEQUENCE [LARGE SCALE GENOMIC DNA]</scope>
    <source>
        <strain evidence="9 10">WAL-18680</strain>
    </source>
</reference>
<evidence type="ECO:0000313" key="10">
    <source>
        <dbReference type="Proteomes" id="UP000005384"/>
    </source>
</evidence>
<accession>G5IA31</accession>
<evidence type="ECO:0000256" key="2">
    <source>
        <dbReference type="ARBA" id="ARBA00010145"/>
    </source>
</evidence>
<dbReference type="AlphaFoldDB" id="G5IA31"/>
<keyword evidence="5 8" id="KW-0812">Transmembrane</keyword>
<name>G5IA31_9FIRM</name>
<dbReference type="OrthoDB" id="9794315at2"/>
<feature type="transmembrane region" description="Helical" evidence="8">
    <location>
        <begin position="255"/>
        <end position="274"/>
    </location>
</feature>
<evidence type="ECO:0000256" key="5">
    <source>
        <dbReference type="ARBA" id="ARBA00022692"/>
    </source>
</evidence>
<evidence type="ECO:0000256" key="1">
    <source>
        <dbReference type="ARBA" id="ARBA00004651"/>
    </source>
</evidence>
<proteinExistence type="inferred from homology"/>
<keyword evidence="6 8" id="KW-1133">Transmembrane helix</keyword>
<dbReference type="InterPro" id="IPR004776">
    <property type="entry name" value="Mem_transp_PIN-like"/>
</dbReference>
<dbReference type="EMBL" id="ADLN01000001">
    <property type="protein sequence ID" value="EHI61920.1"/>
    <property type="molecule type" value="Genomic_DNA"/>
</dbReference>
<feature type="transmembrane region" description="Helical" evidence="8">
    <location>
        <begin position="230"/>
        <end position="249"/>
    </location>
</feature>
<dbReference type="PATRIC" id="fig|742737.3.peg.369"/>
<comment type="caution">
    <text evidence="9">The sequence shown here is derived from an EMBL/GenBank/DDBJ whole genome shotgun (WGS) entry which is preliminary data.</text>
</comment>
<dbReference type="Gene3D" id="1.20.1530.20">
    <property type="match status" value="1"/>
</dbReference>
<keyword evidence="7 8" id="KW-0472">Membrane</keyword>
<evidence type="ECO:0000256" key="3">
    <source>
        <dbReference type="ARBA" id="ARBA00022448"/>
    </source>
</evidence>
<evidence type="ECO:0008006" key="11">
    <source>
        <dbReference type="Google" id="ProtNLM"/>
    </source>
</evidence>
<dbReference type="PANTHER" id="PTHR36838:SF4">
    <property type="entry name" value="AUXIN EFFLUX CARRIER FAMILY PROTEIN"/>
    <property type="match status" value="1"/>
</dbReference>
<keyword evidence="10" id="KW-1185">Reference proteome</keyword>
<dbReference type="GO" id="GO:0005886">
    <property type="term" value="C:plasma membrane"/>
    <property type="evidence" value="ECO:0007669"/>
    <property type="project" value="UniProtKB-SubCell"/>
</dbReference>
<dbReference type="InterPro" id="IPR038770">
    <property type="entry name" value="Na+/solute_symporter_sf"/>
</dbReference>
<evidence type="ECO:0000256" key="8">
    <source>
        <dbReference type="SAM" id="Phobius"/>
    </source>
</evidence>
<evidence type="ECO:0000256" key="4">
    <source>
        <dbReference type="ARBA" id="ARBA00022475"/>
    </source>
</evidence>
<evidence type="ECO:0000313" key="9">
    <source>
        <dbReference type="EMBL" id="EHI61920.1"/>
    </source>
</evidence>
<feature type="transmembrane region" description="Helical" evidence="8">
    <location>
        <begin position="6"/>
        <end position="25"/>
    </location>
</feature>
<comment type="similarity">
    <text evidence="2">Belongs to the auxin efflux carrier (TC 2.A.69) family.</text>
</comment>
<protein>
    <recommendedName>
        <fullName evidence="11">AEC family transporter</fullName>
    </recommendedName>
</protein>